<organism evidence="2 3">
    <name type="scientific">Spirosoma profusum</name>
    <dbReference type="NCBI Taxonomy" id="2771354"/>
    <lineage>
        <taxon>Bacteria</taxon>
        <taxon>Pseudomonadati</taxon>
        <taxon>Bacteroidota</taxon>
        <taxon>Cytophagia</taxon>
        <taxon>Cytophagales</taxon>
        <taxon>Cytophagaceae</taxon>
        <taxon>Spirosoma</taxon>
    </lineage>
</organism>
<comment type="caution">
    <text evidence="2">The sequence shown here is derived from an EMBL/GenBank/DDBJ whole genome shotgun (WGS) entry which is preliminary data.</text>
</comment>
<name>A0A926Y1M3_9BACT</name>
<accession>A0A926Y1M3</accession>
<reference evidence="2" key="1">
    <citation type="submission" date="2020-09" db="EMBL/GenBank/DDBJ databases">
        <authorList>
            <person name="Kim M.K."/>
        </authorList>
    </citation>
    <scope>NUCLEOTIDE SEQUENCE</scope>
    <source>
        <strain evidence="2">BT702</strain>
    </source>
</reference>
<dbReference type="RefSeq" id="WP_190890817.1">
    <property type="nucleotide sequence ID" value="NZ_JACWZY010000030.1"/>
</dbReference>
<sequence length="295" mass="33310">MNTFVKSTLALFGVALTMSLVSCNKDSMMESVRPDNGVNDNNTRPDGPGTISPINSGDVIVAQFKKYTLVKQGSSLLSYDVDGNINKLGSSFEPNYYWEFIRASNGSGMTIQLLNNFKLWNKTLVLFDAQKRAKTSFVNKYDNSGNHLSQVQYDYQYNGAGKLQSIVGNNNEQYVFSYDGSGNLEKIDISRSGKKQVMQFQFQGATDKIHLNPIWQTMYDQIPQYLPIFGKFSNKLLTSFKLIDLPSNNVLEDVTYSYTLNADGMPTNKHELRKTGGYTLNYDYSMEYNVTFIKP</sequence>
<evidence type="ECO:0000256" key="1">
    <source>
        <dbReference type="SAM" id="MobiDB-lite"/>
    </source>
</evidence>
<gene>
    <name evidence="2" type="ORF">IC229_27070</name>
</gene>
<dbReference type="Proteomes" id="UP000598820">
    <property type="component" value="Unassembled WGS sequence"/>
</dbReference>
<dbReference type="EMBL" id="JACWZY010000030">
    <property type="protein sequence ID" value="MBD2704335.1"/>
    <property type="molecule type" value="Genomic_DNA"/>
</dbReference>
<dbReference type="PROSITE" id="PS51257">
    <property type="entry name" value="PROKAR_LIPOPROTEIN"/>
    <property type="match status" value="1"/>
</dbReference>
<keyword evidence="3" id="KW-1185">Reference proteome</keyword>
<feature type="region of interest" description="Disordered" evidence="1">
    <location>
        <begin position="31"/>
        <end position="54"/>
    </location>
</feature>
<dbReference type="AlphaFoldDB" id="A0A926Y1M3"/>
<proteinExistence type="predicted"/>
<dbReference type="Gene3D" id="2.180.10.10">
    <property type="entry name" value="RHS repeat-associated core"/>
    <property type="match status" value="1"/>
</dbReference>
<evidence type="ECO:0000313" key="3">
    <source>
        <dbReference type="Proteomes" id="UP000598820"/>
    </source>
</evidence>
<evidence type="ECO:0000313" key="2">
    <source>
        <dbReference type="EMBL" id="MBD2704335.1"/>
    </source>
</evidence>
<protein>
    <submittedName>
        <fullName evidence="2">DUF4595 domain-containing protein</fullName>
    </submittedName>
</protein>